<protein>
    <submittedName>
        <fullName evidence="3">Uncharacterized protein</fullName>
    </submittedName>
</protein>
<feature type="transmembrane region" description="Helical" evidence="2">
    <location>
        <begin position="130"/>
        <end position="150"/>
    </location>
</feature>
<feature type="transmembrane region" description="Helical" evidence="2">
    <location>
        <begin position="61"/>
        <end position="81"/>
    </location>
</feature>
<keyword evidence="4" id="KW-1185">Reference proteome</keyword>
<dbReference type="AlphaFoldDB" id="A0A495R137"/>
<keyword evidence="2" id="KW-0472">Membrane</keyword>
<evidence type="ECO:0000256" key="2">
    <source>
        <dbReference type="SAM" id="Phobius"/>
    </source>
</evidence>
<feature type="region of interest" description="Disordered" evidence="1">
    <location>
        <begin position="170"/>
        <end position="202"/>
    </location>
</feature>
<accession>A0A495R137</accession>
<dbReference type="RefSeq" id="WP_244209649.1">
    <property type="nucleotide sequence ID" value="NZ_RBWW01000001.1"/>
</dbReference>
<feature type="transmembrane region" description="Helical" evidence="2">
    <location>
        <begin position="21"/>
        <end position="41"/>
    </location>
</feature>
<proteinExistence type="predicted"/>
<sequence length="202" mass="21128">MGETETSTESEEILDSGRWSVGNWAVIGLFFVLTIVGIAMAAGAGGRELLTATVGPGGPGVIIPVAVFLYSGLGALGYVFTKLMTSLDDYDKWSDFENLAEMLMRIPAAWLLAVGVYQFGSLALGSTELASSQLATGIPFLVGLYVNVAFKWLGSLADRLLGQQVERTGWVDSNSGPSGGQTTADRGPGERSPDSQGPSGDD</sequence>
<reference evidence="3 4" key="1">
    <citation type="submission" date="2018-10" db="EMBL/GenBank/DDBJ databases">
        <title>Genomic Encyclopedia of Archaeal and Bacterial Type Strains, Phase II (KMG-II): from individual species to whole genera.</title>
        <authorList>
            <person name="Goeker M."/>
        </authorList>
    </citation>
    <scope>NUCLEOTIDE SEQUENCE [LARGE SCALE GENOMIC DNA]</scope>
    <source>
        <strain evidence="3 4">DSM 11927</strain>
    </source>
</reference>
<organism evidence="3 4">
    <name type="scientific">Haloarcula quadrata</name>
    <dbReference type="NCBI Taxonomy" id="182779"/>
    <lineage>
        <taxon>Archaea</taxon>
        <taxon>Methanobacteriati</taxon>
        <taxon>Methanobacteriota</taxon>
        <taxon>Stenosarchaea group</taxon>
        <taxon>Halobacteria</taxon>
        <taxon>Halobacteriales</taxon>
        <taxon>Haloarculaceae</taxon>
        <taxon>Haloarcula</taxon>
    </lineage>
</organism>
<comment type="caution">
    <text evidence="3">The sequence shown here is derived from an EMBL/GenBank/DDBJ whole genome shotgun (WGS) entry which is preliminary data.</text>
</comment>
<dbReference type="Proteomes" id="UP000268233">
    <property type="component" value="Unassembled WGS sequence"/>
</dbReference>
<evidence type="ECO:0000313" key="4">
    <source>
        <dbReference type="Proteomes" id="UP000268233"/>
    </source>
</evidence>
<feature type="transmembrane region" description="Helical" evidence="2">
    <location>
        <begin position="102"/>
        <end position="124"/>
    </location>
</feature>
<keyword evidence="2" id="KW-0812">Transmembrane</keyword>
<dbReference type="EMBL" id="RBWW01000001">
    <property type="protein sequence ID" value="RKS80890.1"/>
    <property type="molecule type" value="Genomic_DNA"/>
</dbReference>
<gene>
    <name evidence="3" type="ORF">BDK61_0149</name>
</gene>
<feature type="compositionally biased region" description="Polar residues" evidence="1">
    <location>
        <begin position="171"/>
        <end position="184"/>
    </location>
</feature>
<evidence type="ECO:0000313" key="3">
    <source>
        <dbReference type="EMBL" id="RKS80890.1"/>
    </source>
</evidence>
<name>A0A495R137_9EURY</name>
<evidence type="ECO:0000256" key="1">
    <source>
        <dbReference type="SAM" id="MobiDB-lite"/>
    </source>
</evidence>
<keyword evidence="2" id="KW-1133">Transmembrane helix</keyword>